<gene>
    <name evidence="1" type="ORF">KY227_004013</name>
    <name evidence="2" type="ORF">PQQ21_002727</name>
</gene>
<dbReference type="EMBL" id="ABBJDF010000025">
    <property type="protein sequence ID" value="EHT9940893.1"/>
    <property type="molecule type" value="Genomic_DNA"/>
</dbReference>
<sequence>MEVFEMDDEERRLWKNFRDALRRLLEHPDLSSSQRDYILKNIRGFAPEYNVIDLRSKQHKKKE</sequence>
<dbReference type="EMBL" id="ABKLER030000010">
    <property type="protein sequence ID" value="EMN4145454.1"/>
    <property type="molecule type" value="Genomic_DNA"/>
</dbReference>
<comment type="caution">
    <text evidence="1">The sequence shown here is derived from an EMBL/GenBank/DDBJ whole genome shotgun (WGS) entry which is preliminary data.</text>
</comment>
<organism evidence="1">
    <name type="scientific">Citrobacter freundii</name>
    <dbReference type="NCBI Taxonomy" id="546"/>
    <lineage>
        <taxon>Bacteria</taxon>
        <taxon>Pseudomonadati</taxon>
        <taxon>Pseudomonadota</taxon>
        <taxon>Gammaproteobacteria</taxon>
        <taxon>Enterobacterales</taxon>
        <taxon>Enterobacteriaceae</taxon>
        <taxon>Citrobacter</taxon>
        <taxon>Citrobacter freundii complex</taxon>
    </lineage>
</organism>
<proteinExistence type="predicted"/>
<name>A0AAD2XXM4_CITFR</name>
<evidence type="ECO:0000313" key="2">
    <source>
        <dbReference type="EMBL" id="EMN4145454.1"/>
    </source>
</evidence>
<protein>
    <submittedName>
        <fullName evidence="1">Uncharacterized protein</fullName>
    </submittedName>
</protein>
<reference evidence="1" key="1">
    <citation type="submission" date="2021-07" db="EMBL/GenBank/DDBJ databases">
        <authorList>
            <consortium name="Clinical and Environmental Microbiology Branch: Whole genome sequencing antimicrobial resistance pathogens in the healthcare setting"/>
        </authorList>
    </citation>
    <scope>NUCLEOTIDE SEQUENCE</scope>
    <source>
        <strain evidence="1">2021DK-00049</strain>
        <strain evidence="2">2023GN-00102</strain>
    </source>
</reference>
<evidence type="ECO:0000313" key="1">
    <source>
        <dbReference type="EMBL" id="EHT9940893.1"/>
    </source>
</evidence>
<dbReference type="AlphaFoldDB" id="A0AAD2XXM4"/>
<dbReference type="RefSeq" id="WP_008322661.1">
    <property type="nucleotide sequence ID" value="NZ_CAXOKH010000020.1"/>
</dbReference>
<accession>A0AAD2XXM4</accession>